<accession>A0A1W1HGW6</accession>
<organism evidence="1 2">
    <name type="scientific">Desulfamplus magnetovallimortis</name>
    <dbReference type="NCBI Taxonomy" id="1246637"/>
    <lineage>
        <taxon>Bacteria</taxon>
        <taxon>Pseudomonadati</taxon>
        <taxon>Thermodesulfobacteriota</taxon>
        <taxon>Desulfobacteria</taxon>
        <taxon>Desulfobacterales</taxon>
        <taxon>Desulfobacteraceae</taxon>
        <taxon>Desulfamplus</taxon>
    </lineage>
</organism>
<dbReference type="STRING" id="1246637.MTBBW1_410074"/>
<evidence type="ECO:0000313" key="2">
    <source>
        <dbReference type="Proteomes" id="UP000191931"/>
    </source>
</evidence>
<gene>
    <name evidence="1" type="ORF">MTBBW1_410074</name>
</gene>
<protein>
    <submittedName>
        <fullName evidence="1">Uncharacterized protein</fullName>
    </submittedName>
</protein>
<proteinExistence type="predicted"/>
<reference evidence="1 2" key="1">
    <citation type="submission" date="2017-03" db="EMBL/GenBank/DDBJ databases">
        <authorList>
            <person name="Afonso C.L."/>
            <person name="Miller P.J."/>
            <person name="Scott M.A."/>
            <person name="Spackman E."/>
            <person name="Goraichik I."/>
            <person name="Dimitrov K.M."/>
            <person name="Suarez D.L."/>
            <person name="Swayne D.E."/>
        </authorList>
    </citation>
    <scope>NUCLEOTIDE SEQUENCE [LARGE SCALE GENOMIC DNA]</scope>
    <source>
        <strain evidence="1">PRJEB14757</strain>
    </source>
</reference>
<sequence length="81" mass="9730">MAGPIRKESRRLKNWRRKREELLLGLIEKHGENSVKSKQYKKELNEIEAYVKDREDWLHNRFITTQEPSTRLILVIQGKEA</sequence>
<dbReference type="RefSeq" id="WP_080800742.1">
    <property type="nucleotide sequence ID" value="NZ_LT828541.1"/>
</dbReference>
<dbReference type="AlphaFoldDB" id="A0A1W1HGW6"/>
<keyword evidence="2" id="KW-1185">Reference proteome</keyword>
<dbReference type="Proteomes" id="UP000191931">
    <property type="component" value="Unassembled WGS sequence"/>
</dbReference>
<dbReference type="EMBL" id="FWEV01000283">
    <property type="protein sequence ID" value="SLM31719.1"/>
    <property type="molecule type" value="Genomic_DNA"/>
</dbReference>
<evidence type="ECO:0000313" key="1">
    <source>
        <dbReference type="EMBL" id="SLM31719.1"/>
    </source>
</evidence>
<name>A0A1W1HGW6_9BACT</name>